<evidence type="ECO:0000313" key="8">
    <source>
        <dbReference type="EMBL" id="ERJ98054.1"/>
    </source>
</evidence>
<dbReference type="Proteomes" id="UP000016412">
    <property type="component" value="Unassembled WGS sequence"/>
</dbReference>
<evidence type="ECO:0000313" key="9">
    <source>
        <dbReference type="Proteomes" id="UP000016412"/>
    </source>
</evidence>
<feature type="compositionally biased region" description="Basic and acidic residues" evidence="6">
    <location>
        <begin position="1"/>
        <end position="12"/>
    </location>
</feature>
<dbReference type="PANTHER" id="PTHR21237">
    <property type="entry name" value="GRPE PROTEIN"/>
    <property type="match status" value="1"/>
</dbReference>
<comment type="caution">
    <text evidence="7">The sequence shown here is derived from an EMBL/GenBank/DDBJ whole genome shotgun (WGS) entry which is preliminary data.</text>
</comment>
<dbReference type="InterPro" id="IPR009012">
    <property type="entry name" value="GrpE_head"/>
</dbReference>
<evidence type="ECO:0000313" key="7">
    <source>
        <dbReference type="EMBL" id="ERF60509.1"/>
    </source>
</evidence>
<dbReference type="PANTHER" id="PTHR21237:SF23">
    <property type="entry name" value="GRPE PROTEIN HOMOLOG, MITOCHONDRIAL"/>
    <property type="match status" value="1"/>
</dbReference>
<gene>
    <name evidence="3 7" type="primary">grpE</name>
    <name evidence="8" type="ORF">HMPREF0860_2171</name>
    <name evidence="7" type="ORF">HMPREF1325_1557</name>
</gene>
<dbReference type="eggNOG" id="COG0576">
    <property type="taxonomic scope" value="Bacteria"/>
</dbReference>
<reference evidence="9 10" key="1">
    <citation type="submission" date="2013-08" db="EMBL/GenBank/DDBJ databases">
        <authorList>
            <person name="Durkin A.S."/>
            <person name="Haft D.R."/>
            <person name="McCorrison J."/>
            <person name="Torralba M."/>
            <person name="Gillis M."/>
            <person name="Haft D.H."/>
            <person name="Methe B."/>
            <person name="Sutton G."/>
            <person name="Nelson K.E."/>
        </authorList>
    </citation>
    <scope>NUCLEOTIDE SEQUENCE [LARGE SCALE GENOMIC DNA]</scope>
    <source>
        <strain evidence="8 10">ATCC 35536</strain>
        <strain evidence="7 9">VPI DR56BR1116</strain>
    </source>
</reference>
<dbReference type="AlphaFoldDB" id="U1GVA0"/>
<dbReference type="GO" id="GO:0006457">
    <property type="term" value="P:protein folding"/>
    <property type="evidence" value="ECO:0007669"/>
    <property type="project" value="InterPro"/>
</dbReference>
<dbReference type="GO" id="GO:0042803">
    <property type="term" value="F:protein homodimerization activity"/>
    <property type="evidence" value="ECO:0007669"/>
    <property type="project" value="InterPro"/>
</dbReference>
<proteinExistence type="inferred from homology"/>
<comment type="function">
    <text evidence="3 4">Participates actively in the response to hyperosmotic and heat shock by preventing the aggregation of stress-denatured proteins, in association with DnaK and GrpE. It is the nucleotide exchange factor for DnaK and may function as a thermosensor. Unfolded proteins bind initially to DnaJ; upon interaction with the DnaJ-bound protein, DnaK hydrolyzes its bound ATP, resulting in the formation of a stable complex. GrpE releases ADP from DnaK; ATP binding to DnaK triggers the release of the substrate protein, thus completing the reaction cycle. Several rounds of ATP-dependent interactions between DnaJ, DnaK and GrpE are required for fully efficient folding.</text>
</comment>
<dbReference type="STRING" id="1125725.HMPREF1325_1557"/>
<dbReference type="HAMAP" id="MF_01151">
    <property type="entry name" value="GrpE"/>
    <property type="match status" value="1"/>
</dbReference>
<organism evidence="7 9">
    <name type="scientific">Treponema socranskii subsp. socranskii VPI DR56BR1116 = ATCC 35536</name>
    <dbReference type="NCBI Taxonomy" id="1125725"/>
    <lineage>
        <taxon>Bacteria</taxon>
        <taxon>Pseudomonadati</taxon>
        <taxon>Spirochaetota</taxon>
        <taxon>Spirochaetia</taxon>
        <taxon>Spirochaetales</taxon>
        <taxon>Treponemataceae</taxon>
        <taxon>Treponema</taxon>
    </lineage>
</organism>
<keyword evidence="10" id="KW-1185">Reference proteome</keyword>
<dbReference type="Gene3D" id="3.90.20.20">
    <property type="match status" value="1"/>
</dbReference>
<dbReference type="InterPro" id="IPR013805">
    <property type="entry name" value="GrpE_CC"/>
</dbReference>
<comment type="subunit">
    <text evidence="3">Homodimer.</text>
</comment>
<evidence type="ECO:0000313" key="10">
    <source>
        <dbReference type="Proteomes" id="UP000016646"/>
    </source>
</evidence>
<keyword evidence="2 3" id="KW-0143">Chaperone</keyword>
<dbReference type="CDD" id="cd00446">
    <property type="entry name" value="GrpE"/>
    <property type="match status" value="1"/>
</dbReference>
<evidence type="ECO:0000256" key="6">
    <source>
        <dbReference type="SAM" id="MobiDB-lite"/>
    </source>
</evidence>
<comment type="similarity">
    <text evidence="1 3 5">Belongs to the GrpE family.</text>
</comment>
<dbReference type="PATRIC" id="fig|1125725.3.peg.1571"/>
<dbReference type="RefSeq" id="WP_021330561.1">
    <property type="nucleotide sequence ID" value="NZ_AUZJ01000042.1"/>
</dbReference>
<protein>
    <recommendedName>
        <fullName evidence="3 4">Protein GrpE</fullName>
    </recommendedName>
    <alternativeName>
        <fullName evidence="3">HSP-70 cofactor</fullName>
    </alternativeName>
</protein>
<dbReference type="PROSITE" id="PS01071">
    <property type="entry name" value="GRPE"/>
    <property type="match status" value="1"/>
</dbReference>
<evidence type="ECO:0000256" key="1">
    <source>
        <dbReference type="ARBA" id="ARBA00009054"/>
    </source>
</evidence>
<dbReference type="Pfam" id="PF01025">
    <property type="entry name" value="GrpE"/>
    <property type="match status" value="1"/>
</dbReference>
<dbReference type="GO" id="GO:0005737">
    <property type="term" value="C:cytoplasm"/>
    <property type="evidence" value="ECO:0007669"/>
    <property type="project" value="UniProtKB-SubCell"/>
</dbReference>
<feature type="region of interest" description="Disordered" evidence="6">
    <location>
        <begin position="1"/>
        <end position="74"/>
    </location>
</feature>
<feature type="compositionally biased region" description="Basic and acidic residues" evidence="6">
    <location>
        <begin position="56"/>
        <end position="74"/>
    </location>
</feature>
<dbReference type="OrthoDB" id="9812586at2"/>
<evidence type="ECO:0000256" key="4">
    <source>
        <dbReference type="RuleBase" id="RU000639"/>
    </source>
</evidence>
<keyword evidence="3" id="KW-0963">Cytoplasm</keyword>
<accession>U1GVA0</accession>
<comment type="subcellular location">
    <subcellularLocation>
        <location evidence="3">Cytoplasm</location>
    </subcellularLocation>
</comment>
<dbReference type="SUPFAM" id="SSF51064">
    <property type="entry name" value="Head domain of nucleotide exchange factor GrpE"/>
    <property type="match status" value="1"/>
</dbReference>
<sequence length="242" mass="26652">MGESEKKEKTKNETPNGTTPRGEAHTGVMPQKCEEKANGGKNAADCKSAENTCASEKSDETPSTEDSGKDTLSELEKQIDALKKENADLKDQVLRRAADFDNYRKRMLKEKQDVFDYANENLLHDLLESLDNFDRTVDAASSAKDVKSIADGVKMINASLVKMLEDKYNLSSYGVPGDVFDPDEHEAIGSVEGAVAEPVLKEVYLKGYKLKDRIIRHAKVMVTMPDGSVQSDEKAGQKSDSK</sequence>
<dbReference type="GO" id="GO:0051087">
    <property type="term" value="F:protein-folding chaperone binding"/>
    <property type="evidence" value="ECO:0007669"/>
    <property type="project" value="InterPro"/>
</dbReference>
<dbReference type="EMBL" id="AVQI01000083">
    <property type="protein sequence ID" value="ERJ98054.1"/>
    <property type="molecule type" value="Genomic_DNA"/>
</dbReference>
<evidence type="ECO:0000256" key="2">
    <source>
        <dbReference type="ARBA" id="ARBA00023186"/>
    </source>
</evidence>
<dbReference type="PRINTS" id="PR00773">
    <property type="entry name" value="GRPEPROTEIN"/>
</dbReference>
<dbReference type="Proteomes" id="UP000016646">
    <property type="component" value="Unassembled WGS sequence"/>
</dbReference>
<dbReference type="GO" id="GO:0051082">
    <property type="term" value="F:unfolded protein binding"/>
    <property type="evidence" value="ECO:0007669"/>
    <property type="project" value="TreeGrafter"/>
</dbReference>
<dbReference type="Gene3D" id="2.30.22.10">
    <property type="entry name" value="Head domain of nucleotide exchange factor GrpE"/>
    <property type="match status" value="1"/>
</dbReference>
<evidence type="ECO:0000256" key="3">
    <source>
        <dbReference type="HAMAP-Rule" id="MF_01151"/>
    </source>
</evidence>
<dbReference type="SUPFAM" id="SSF58014">
    <property type="entry name" value="Coiled-coil domain of nucleotide exchange factor GrpE"/>
    <property type="match status" value="1"/>
</dbReference>
<dbReference type="GO" id="GO:0000774">
    <property type="term" value="F:adenyl-nucleotide exchange factor activity"/>
    <property type="evidence" value="ECO:0007669"/>
    <property type="project" value="InterPro"/>
</dbReference>
<evidence type="ECO:0000256" key="5">
    <source>
        <dbReference type="RuleBase" id="RU004478"/>
    </source>
</evidence>
<dbReference type="InterPro" id="IPR000740">
    <property type="entry name" value="GrpE"/>
</dbReference>
<name>U1GVA0_TRESO</name>
<keyword evidence="3 4" id="KW-0346">Stress response</keyword>
<dbReference type="EMBL" id="AUZJ01000042">
    <property type="protein sequence ID" value="ERF60509.1"/>
    <property type="molecule type" value="Genomic_DNA"/>
</dbReference>